<dbReference type="SUPFAM" id="SSF51735">
    <property type="entry name" value="NAD(P)-binding Rossmann-fold domains"/>
    <property type="match status" value="1"/>
</dbReference>
<dbReference type="Pfam" id="PF00106">
    <property type="entry name" value="adh_short"/>
    <property type="match status" value="1"/>
</dbReference>
<organism evidence="4 5">
    <name type="scientific">Sistotremastrum niveocremeum HHB9708</name>
    <dbReference type="NCBI Taxonomy" id="1314777"/>
    <lineage>
        <taxon>Eukaryota</taxon>
        <taxon>Fungi</taxon>
        <taxon>Dikarya</taxon>
        <taxon>Basidiomycota</taxon>
        <taxon>Agaricomycotina</taxon>
        <taxon>Agaricomycetes</taxon>
        <taxon>Sistotremastrales</taxon>
        <taxon>Sistotremastraceae</taxon>
        <taxon>Sertulicium</taxon>
        <taxon>Sertulicium niveocremeum</taxon>
    </lineage>
</organism>
<dbReference type="STRING" id="1314777.A0A164MYX2"/>
<dbReference type="GO" id="GO:0005783">
    <property type="term" value="C:endoplasmic reticulum"/>
    <property type="evidence" value="ECO:0007669"/>
    <property type="project" value="TreeGrafter"/>
</dbReference>
<gene>
    <name evidence="4" type="ORF">SISNIDRAFT_471132</name>
</gene>
<dbReference type="Proteomes" id="UP000076722">
    <property type="component" value="Unassembled WGS sequence"/>
</dbReference>
<evidence type="ECO:0000256" key="1">
    <source>
        <dbReference type="ARBA" id="ARBA00006484"/>
    </source>
</evidence>
<comment type="similarity">
    <text evidence="1">Belongs to the short-chain dehydrogenases/reductases (SDR) family.</text>
</comment>
<evidence type="ECO:0000313" key="4">
    <source>
        <dbReference type="EMBL" id="KZS87187.1"/>
    </source>
</evidence>
<dbReference type="GO" id="GO:0000140">
    <property type="term" value="F:acylglycerone-phosphate reductase (NADP+) activity"/>
    <property type="evidence" value="ECO:0007669"/>
    <property type="project" value="TreeGrafter"/>
</dbReference>
<evidence type="ECO:0000313" key="5">
    <source>
        <dbReference type="Proteomes" id="UP000076722"/>
    </source>
</evidence>
<evidence type="ECO:0000256" key="2">
    <source>
        <dbReference type="ARBA" id="ARBA00022857"/>
    </source>
</evidence>
<dbReference type="EMBL" id="KV419454">
    <property type="protein sequence ID" value="KZS87187.1"/>
    <property type="molecule type" value="Genomic_DNA"/>
</dbReference>
<name>A0A164MYX2_9AGAM</name>
<dbReference type="GO" id="GO:0019433">
    <property type="term" value="P:triglyceride catabolic process"/>
    <property type="evidence" value="ECO:0007669"/>
    <property type="project" value="TreeGrafter"/>
</dbReference>
<accession>A0A164MYX2</accession>
<dbReference type="PANTHER" id="PTHR44169">
    <property type="entry name" value="NADPH-DEPENDENT 1-ACYLDIHYDROXYACETONE PHOSPHATE REDUCTASE"/>
    <property type="match status" value="1"/>
</dbReference>
<dbReference type="PANTHER" id="PTHR44169:SF6">
    <property type="entry name" value="NADPH-DEPENDENT 1-ACYLDIHYDROXYACETONE PHOSPHATE REDUCTASE"/>
    <property type="match status" value="1"/>
</dbReference>
<dbReference type="InterPro" id="IPR020904">
    <property type="entry name" value="Sc_DH/Rdtase_CS"/>
</dbReference>
<dbReference type="OrthoDB" id="2102561at2759"/>
<keyword evidence="5" id="KW-1185">Reference proteome</keyword>
<dbReference type="GO" id="GO:0006654">
    <property type="term" value="P:phosphatidic acid biosynthetic process"/>
    <property type="evidence" value="ECO:0007669"/>
    <property type="project" value="TreeGrafter"/>
</dbReference>
<protein>
    <submittedName>
        <fullName evidence="4">NAD(P)-binding protein</fullName>
    </submittedName>
</protein>
<reference evidence="4 5" key="1">
    <citation type="journal article" date="2016" name="Mol. Biol. Evol.">
        <title>Comparative Genomics of Early-Diverging Mushroom-Forming Fungi Provides Insights into the Origins of Lignocellulose Decay Capabilities.</title>
        <authorList>
            <person name="Nagy L.G."/>
            <person name="Riley R."/>
            <person name="Tritt A."/>
            <person name="Adam C."/>
            <person name="Daum C."/>
            <person name="Floudas D."/>
            <person name="Sun H."/>
            <person name="Yadav J.S."/>
            <person name="Pangilinan J."/>
            <person name="Larsson K.H."/>
            <person name="Matsuura K."/>
            <person name="Barry K."/>
            <person name="Labutti K."/>
            <person name="Kuo R."/>
            <person name="Ohm R.A."/>
            <person name="Bhattacharya S.S."/>
            <person name="Shirouzu T."/>
            <person name="Yoshinaga Y."/>
            <person name="Martin F.M."/>
            <person name="Grigoriev I.V."/>
            <person name="Hibbett D.S."/>
        </authorList>
    </citation>
    <scope>NUCLEOTIDE SEQUENCE [LARGE SCALE GENOMIC DNA]</scope>
    <source>
        <strain evidence="4 5">HHB9708</strain>
    </source>
</reference>
<keyword evidence="2" id="KW-0521">NADP</keyword>
<dbReference type="PROSITE" id="PS00061">
    <property type="entry name" value="ADH_SHORT"/>
    <property type="match status" value="1"/>
</dbReference>
<sequence length="204" mass="21851">MQTLWQHAPLASQFHILDISGNNALSLDKVRDPLETNVFSVISMVQVFAPLLVANGGGKILNIGSLNAISPVPLGSAYGVSKAALHQYRNILRAELRPFNIKVITAVTGGVQTNGTANSETFIPSNSLYAPFRESLLEADKKLLDGSSVKSGCVGLGWELGFAGPTFIDFWISDPVFQSFEEELMSSTAEGFTVLIASSKCDTV</sequence>
<dbReference type="GO" id="GO:0005811">
    <property type="term" value="C:lipid droplet"/>
    <property type="evidence" value="ECO:0007669"/>
    <property type="project" value="TreeGrafter"/>
</dbReference>
<keyword evidence="3" id="KW-0560">Oxidoreductase</keyword>
<dbReference type="InterPro" id="IPR002347">
    <property type="entry name" value="SDR_fam"/>
</dbReference>
<evidence type="ECO:0000256" key="3">
    <source>
        <dbReference type="ARBA" id="ARBA00023002"/>
    </source>
</evidence>
<dbReference type="Gene3D" id="3.40.50.720">
    <property type="entry name" value="NAD(P)-binding Rossmann-like Domain"/>
    <property type="match status" value="1"/>
</dbReference>
<dbReference type="AlphaFoldDB" id="A0A164MYX2"/>
<proteinExistence type="inferred from homology"/>
<dbReference type="GO" id="GO:0004806">
    <property type="term" value="F:triacylglycerol lipase activity"/>
    <property type="evidence" value="ECO:0007669"/>
    <property type="project" value="TreeGrafter"/>
</dbReference>
<dbReference type="InterPro" id="IPR036291">
    <property type="entry name" value="NAD(P)-bd_dom_sf"/>
</dbReference>